<sequence>MSEKESVLTTSIIMDALEWAYEKSLNPGIAGLDSAYELAESYLKEKGTLEEKVDSLIRWQIAKAGTAGFITGLGGVLTLPATIPANLASVYFIHIRMVAAIAIMGGYDLKDDKVQSLVFACLCGNAFLEVLRQAGIRIGNKIAEKVVIKISGDVIKDINKKVGFRLLTKFGEKGFINLGKAIPIVGGIVGGCVDAISTNAIGEAAKKVFITGKIE</sequence>
<dbReference type="AlphaFoldDB" id="D3PEL9"/>
<dbReference type="EMBL" id="AP011530">
    <property type="protein sequence ID" value="BAI81661.1"/>
    <property type="molecule type" value="Genomic_DNA"/>
</dbReference>
<dbReference type="HOGENOM" id="CLU_087895_1_0_0"/>
<dbReference type="InterPro" id="IPR024787">
    <property type="entry name" value="EcsC"/>
</dbReference>
<accession>D3PEL9</accession>
<keyword evidence="2" id="KW-1185">Reference proteome</keyword>
<dbReference type="Pfam" id="PF12787">
    <property type="entry name" value="EcsC"/>
    <property type="match status" value="1"/>
</dbReference>
<dbReference type="Proteomes" id="UP000001520">
    <property type="component" value="Plasmid megaplasmid pDF308"/>
</dbReference>
<dbReference type="OrthoDB" id="1425703at2"/>
<evidence type="ECO:0008006" key="3">
    <source>
        <dbReference type="Google" id="ProtNLM"/>
    </source>
</evidence>
<geneLocation type="plasmid" evidence="1 2">
    <name>megaplasmid pDF308</name>
</geneLocation>
<dbReference type="eggNOG" id="ENOG502ZAV8">
    <property type="taxonomic scope" value="Bacteria"/>
</dbReference>
<dbReference type="RefSeq" id="WP_013008906.1">
    <property type="nucleotide sequence ID" value="NC_013940.1"/>
</dbReference>
<dbReference type="KEGG" id="ddf:DEFDS_P033"/>
<evidence type="ECO:0000313" key="2">
    <source>
        <dbReference type="Proteomes" id="UP000001520"/>
    </source>
</evidence>
<reference evidence="1 2" key="1">
    <citation type="journal article" date="2010" name="DNA Res.">
        <title>Bacterial lifestyle in a deep-sea hydrothermal vent chimney revealed by the genome sequence of the thermophilic bacterium Deferribacter desulfuricans SSM1.</title>
        <authorList>
            <person name="Takaki Y."/>
            <person name="Shimamura S."/>
            <person name="Nakagawa S."/>
            <person name="Fukuhara Y."/>
            <person name="Horikawa H."/>
            <person name="Ankai A."/>
            <person name="Harada T."/>
            <person name="Hosoyama A."/>
            <person name="Oguchi A."/>
            <person name="Fukui S."/>
            <person name="Fujita N."/>
            <person name="Takami H."/>
            <person name="Takai K."/>
        </authorList>
    </citation>
    <scope>NUCLEOTIDE SEQUENCE [LARGE SCALE GENOMIC DNA]</scope>
    <source>
        <strain evidence="2">DSM 14783 / JCM 11476 / NBRC 101012 / SSM1</strain>
        <plasmid evidence="2">Plasmid megaplasmid pDF308</plasmid>
    </source>
</reference>
<protein>
    <recommendedName>
        <fullName evidence="3">EcsC family protein</fullName>
    </recommendedName>
</protein>
<evidence type="ECO:0000313" key="1">
    <source>
        <dbReference type="EMBL" id="BAI81661.1"/>
    </source>
</evidence>
<gene>
    <name evidence="1" type="ordered locus">DEFDS_P033</name>
</gene>
<organism evidence="1 2">
    <name type="scientific">Deferribacter desulfuricans (strain DSM 14783 / JCM 11476 / NBRC 101012 / SSM1)</name>
    <dbReference type="NCBI Taxonomy" id="639282"/>
    <lineage>
        <taxon>Bacteria</taxon>
        <taxon>Pseudomonadati</taxon>
        <taxon>Deferribacterota</taxon>
        <taxon>Deferribacteres</taxon>
        <taxon>Deferribacterales</taxon>
        <taxon>Deferribacteraceae</taxon>
        <taxon>Deferribacter</taxon>
    </lineage>
</organism>
<name>D3PEL9_DEFDS</name>
<keyword evidence="1" id="KW-0614">Plasmid</keyword>
<proteinExistence type="predicted"/>